<evidence type="ECO:0000256" key="2">
    <source>
        <dbReference type="SAM" id="SignalP"/>
    </source>
</evidence>
<reference evidence="3 4" key="1">
    <citation type="submission" date="2018-09" db="EMBL/GenBank/DDBJ databases">
        <title>Whole genome based analysis of evolution and adaptive divergence in Indian and Brazilian strains of Azospirillum brasilense.</title>
        <authorList>
            <person name="Singh C."/>
            <person name="Tripathi A.K."/>
        </authorList>
    </citation>
    <scope>NUCLEOTIDE SEQUENCE [LARGE SCALE GENOMIC DNA]</scope>
    <source>
        <strain evidence="3 4">MTCC4036</strain>
        <plasmid evidence="3 4">p1</plasmid>
    </source>
</reference>
<name>A0A4D8Q7F2_AZOBR</name>
<geneLocation type="plasmid" evidence="3">
    <name>p1</name>
</geneLocation>
<dbReference type="Proteomes" id="UP000298596">
    <property type="component" value="Plasmid p1"/>
</dbReference>
<keyword evidence="1" id="KW-1133">Transmembrane helix</keyword>
<keyword evidence="2" id="KW-0732">Signal</keyword>
<feature type="transmembrane region" description="Helical" evidence="1">
    <location>
        <begin position="42"/>
        <end position="64"/>
    </location>
</feature>
<sequence>MCAFFAHLHSAASLLSLAATLAWGWAAMNHSAGAGMTGRRKGLYVAAMATTGFAGLTGLAITFAGPWSQMLFPYVGVAAVAGHGMAGKAVKGALMRGGRGITAFGVSLQAAILLAAAGIMATKPF</sequence>
<organism evidence="3 4">
    <name type="scientific">Azospirillum brasilense</name>
    <dbReference type="NCBI Taxonomy" id="192"/>
    <lineage>
        <taxon>Bacteria</taxon>
        <taxon>Pseudomonadati</taxon>
        <taxon>Pseudomonadota</taxon>
        <taxon>Alphaproteobacteria</taxon>
        <taxon>Rhodospirillales</taxon>
        <taxon>Azospirillaceae</taxon>
        <taxon>Azospirillum</taxon>
    </lineage>
</organism>
<feature type="chain" id="PRO_5020488605" evidence="2">
    <location>
        <begin position="19"/>
        <end position="125"/>
    </location>
</feature>
<keyword evidence="1" id="KW-0472">Membrane</keyword>
<feature type="signal peptide" evidence="2">
    <location>
        <begin position="1"/>
        <end position="18"/>
    </location>
</feature>
<evidence type="ECO:0000313" key="3">
    <source>
        <dbReference type="EMBL" id="QCO03710.1"/>
    </source>
</evidence>
<dbReference type="EMBL" id="CP032331">
    <property type="protein sequence ID" value="QCO03710.1"/>
    <property type="molecule type" value="Genomic_DNA"/>
</dbReference>
<feature type="transmembrane region" description="Helical" evidence="1">
    <location>
        <begin position="71"/>
        <end position="89"/>
    </location>
</feature>
<dbReference type="AlphaFoldDB" id="A0A4D8Q7F2"/>
<evidence type="ECO:0000256" key="1">
    <source>
        <dbReference type="SAM" id="Phobius"/>
    </source>
</evidence>
<protein>
    <submittedName>
        <fullName evidence="3">Uncharacterized protein</fullName>
    </submittedName>
</protein>
<keyword evidence="1" id="KW-0812">Transmembrane</keyword>
<evidence type="ECO:0000313" key="4">
    <source>
        <dbReference type="Proteomes" id="UP000298596"/>
    </source>
</evidence>
<proteinExistence type="predicted"/>
<accession>A0A4D8Q7F2</accession>
<keyword evidence="3" id="KW-0614">Plasmid</keyword>
<gene>
    <name evidence="3" type="ORF">D3867_16955</name>
</gene>
<feature type="transmembrane region" description="Helical" evidence="1">
    <location>
        <begin position="101"/>
        <end position="121"/>
    </location>
</feature>